<evidence type="ECO:0000256" key="1">
    <source>
        <dbReference type="SAM" id="Phobius"/>
    </source>
</evidence>
<reference evidence="4" key="1">
    <citation type="submission" date="2017-10" db="EMBL/GenBank/DDBJ databases">
        <title>Rapid genome shrinkage in a self-fertile nematode reveals novel sperm competition proteins.</title>
        <authorList>
            <person name="Yin D."/>
            <person name="Schwarz E.M."/>
            <person name="Thomas C.G."/>
            <person name="Felde R.L."/>
            <person name="Korf I.F."/>
            <person name="Cutter A.D."/>
            <person name="Schartner C.M."/>
            <person name="Ralston E.J."/>
            <person name="Meyer B.J."/>
            <person name="Haag E.S."/>
        </authorList>
    </citation>
    <scope>NUCLEOTIDE SEQUENCE [LARGE SCALE GENOMIC DNA]</scope>
    <source>
        <strain evidence="4">JU1422</strain>
    </source>
</reference>
<dbReference type="AlphaFoldDB" id="A0A2G5T3Q0"/>
<organism evidence="3 4">
    <name type="scientific">Caenorhabditis nigoni</name>
    <dbReference type="NCBI Taxonomy" id="1611254"/>
    <lineage>
        <taxon>Eukaryota</taxon>
        <taxon>Metazoa</taxon>
        <taxon>Ecdysozoa</taxon>
        <taxon>Nematoda</taxon>
        <taxon>Chromadorea</taxon>
        <taxon>Rhabditida</taxon>
        <taxon>Rhabditina</taxon>
        <taxon>Rhabditomorpha</taxon>
        <taxon>Rhabditoidea</taxon>
        <taxon>Rhabditidae</taxon>
        <taxon>Peloderinae</taxon>
        <taxon>Caenorhabditis</taxon>
    </lineage>
</organism>
<dbReference type="EMBL" id="PDUG01000006">
    <property type="protein sequence ID" value="PIC21897.1"/>
    <property type="molecule type" value="Genomic_DNA"/>
</dbReference>
<keyword evidence="1" id="KW-1133">Transmembrane helix</keyword>
<gene>
    <name evidence="3" type="primary">Cnig_chr_X.g26571</name>
    <name evidence="3" type="ORF">B9Z55_026571</name>
</gene>
<feature type="transmembrane region" description="Helical" evidence="1">
    <location>
        <begin position="176"/>
        <end position="193"/>
    </location>
</feature>
<protein>
    <submittedName>
        <fullName evidence="3">Uncharacterized protein</fullName>
    </submittedName>
</protein>
<evidence type="ECO:0000256" key="2">
    <source>
        <dbReference type="SAM" id="SignalP"/>
    </source>
</evidence>
<feature type="signal peptide" evidence="2">
    <location>
        <begin position="1"/>
        <end position="18"/>
    </location>
</feature>
<evidence type="ECO:0000313" key="4">
    <source>
        <dbReference type="Proteomes" id="UP000230233"/>
    </source>
</evidence>
<keyword evidence="1" id="KW-0472">Membrane</keyword>
<sequence length="231" mass="25651">MKFSVPLLLLLGLPNGFAFVPGSGTIPNQQTVMTQADLFRISKEPGLLSYDYEIEGNSTSIVLYELEGMARLAERKGYDMSVRFGTSQGGNITISLEKCGLLSSPLSIMIQNEVLIVSPSYFTILTNIGLACCKEVETTMLMHIYGEPGTSGNVSINILEYAINGDALLHQTLVRLFYPVTFVFIVILFSCAYPSKFCCFTKPIIVKCRSYKTWIDCPRRRIAYHRKGASV</sequence>
<proteinExistence type="predicted"/>
<name>A0A2G5T3Q0_9PELO</name>
<evidence type="ECO:0000313" key="3">
    <source>
        <dbReference type="EMBL" id="PIC21897.1"/>
    </source>
</evidence>
<dbReference type="OrthoDB" id="10288762at2759"/>
<accession>A0A2G5T3Q0</accession>
<keyword evidence="1" id="KW-0812">Transmembrane</keyword>
<keyword evidence="2" id="KW-0732">Signal</keyword>
<keyword evidence="4" id="KW-1185">Reference proteome</keyword>
<feature type="chain" id="PRO_5013848711" evidence="2">
    <location>
        <begin position="19"/>
        <end position="231"/>
    </location>
</feature>
<dbReference type="Proteomes" id="UP000230233">
    <property type="component" value="Chromosome X"/>
</dbReference>
<comment type="caution">
    <text evidence="3">The sequence shown here is derived from an EMBL/GenBank/DDBJ whole genome shotgun (WGS) entry which is preliminary data.</text>
</comment>